<keyword evidence="3" id="KW-1185">Reference proteome</keyword>
<evidence type="ECO:0008006" key="4">
    <source>
        <dbReference type="Google" id="ProtNLM"/>
    </source>
</evidence>
<dbReference type="AlphaFoldDB" id="A0A327ZFI1"/>
<dbReference type="RefSeq" id="WP_111649124.1">
    <property type="nucleotide sequence ID" value="NZ_QLMJ01000004.1"/>
</dbReference>
<gene>
    <name evidence="2" type="ORF">B0I29_104504</name>
</gene>
<dbReference type="PROSITE" id="PS51257">
    <property type="entry name" value="PROKAR_LIPOPROTEIN"/>
    <property type="match status" value="1"/>
</dbReference>
<accession>A0A327ZFI1</accession>
<reference evidence="2 3" key="1">
    <citation type="submission" date="2018-06" db="EMBL/GenBank/DDBJ databases">
        <title>Genomic Encyclopedia of Type Strains, Phase III (KMG-III): the genomes of soil and plant-associated and newly described type strains.</title>
        <authorList>
            <person name="Whitman W."/>
        </authorList>
    </citation>
    <scope>NUCLEOTIDE SEQUENCE [LARGE SCALE GENOMIC DNA]</scope>
    <source>
        <strain evidence="2 3">CGMCC 4.7090</strain>
    </source>
</reference>
<feature type="chain" id="PRO_5039265953" description="Lipoprotein" evidence="1">
    <location>
        <begin position="24"/>
        <end position="184"/>
    </location>
</feature>
<protein>
    <recommendedName>
        <fullName evidence="4">Lipoprotein</fullName>
    </recommendedName>
</protein>
<evidence type="ECO:0000313" key="2">
    <source>
        <dbReference type="EMBL" id="RAK39962.1"/>
    </source>
</evidence>
<sequence>MRTHLYAVAGLSALLLAVGGCSGGDSGTSAAPAAGAGSTAAAGTAAEATSTAAVTDPGAAADPAASKVAGKTGDAALAADTEAICAQASRTSAQFGKIFIEDYNRVLELSGQAKTDAEQKATRDVENFSYALLDMSKLAADSGLKKALAAMGDQVTALKGDLADLDDKKLAGLHATLDKACGRE</sequence>
<dbReference type="EMBL" id="QLMJ01000004">
    <property type="protein sequence ID" value="RAK39962.1"/>
    <property type="molecule type" value="Genomic_DNA"/>
</dbReference>
<dbReference type="OrthoDB" id="3298312at2"/>
<organism evidence="2 3">
    <name type="scientific">Actinoplanes lutulentus</name>
    <dbReference type="NCBI Taxonomy" id="1287878"/>
    <lineage>
        <taxon>Bacteria</taxon>
        <taxon>Bacillati</taxon>
        <taxon>Actinomycetota</taxon>
        <taxon>Actinomycetes</taxon>
        <taxon>Micromonosporales</taxon>
        <taxon>Micromonosporaceae</taxon>
        <taxon>Actinoplanes</taxon>
    </lineage>
</organism>
<evidence type="ECO:0000313" key="3">
    <source>
        <dbReference type="Proteomes" id="UP000249341"/>
    </source>
</evidence>
<feature type="signal peptide" evidence="1">
    <location>
        <begin position="1"/>
        <end position="23"/>
    </location>
</feature>
<comment type="caution">
    <text evidence="2">The sequence shown here is derived from an EMBL/GenBank/DDBJ whole genome shotgun (WGS) entry which is preliminary data.</text>
</comment>
<evidence type="ECO:0000256" key="1">
    <source>
        <dbReference type="SAM" id="SignalP"/>
    </source>
</evidence>
<name>A0A327ZFI1_9ACTN</name>
<keyword evidence="1" id="KW-0732">Signal</keyword>
<proteinExistence type="predicted"/>
<dbReference type="Proteomes" id="UP000249341">
    <property type="component" value="Unassembled WGS sequence"/>
</dbReference>